<dbReference type="Pfam" id="PF08338">
    <property type="entry name" value="DUF1731"/>
    <property type="match status" value="1"/>
</dbReference>
<proteinExistence type="predicted"/>
<protein>
    <submittedName>
        <fullName evidence="2">NAD dependent epimerase/dehydratase family enzyme</fullName>
    </submittedName>
</protein>
<accession>A0A852SBQ1</accession>
<dbReference type="InterPro" id="IPR013549">
    <property type="entry name" value="DUF1731"/>
</dbReference>
<dbReference type="EMBL" id="JACCBI010000001">
    <property type="protein sequence ID" value="NYD66244.1"/>
    <property type="molecule type" value="Genomic_DNA"/>
</dbReference>
<organism evidence="2 3">
    <name type="scientific">Agromyces atrinae</name>
    <dbReference type="NCBI Taxonomy" id="592376"/>
    <lineage>
        <taxon>Bacteria</taxon>
        <taxon>Bacillati</taxon>
        <taxon>Actinomycetota</taxon>
        <taxon>Actinomycetes</taxon>
        <taxon>Micrococcales</taxon>
        <taxon>Microbacteriaceae</taxon>
        <taxon>Agromyces</taxon>
    </lineage>
</organism>
<dbReference type="Gene3D" id="3.40.50.720">
    <property type="entry name" value="NAD(P)-binding Rossmann-like Domain"/>
    <property type="match status" value="1"/>
</dbReference>
<sequence>MHIDDVIDIVRFAHASPELSGVLNVAAPEASDSRGLMSTVRRVLGVPIGLPARRWMLEIGSAVIRTETELVLKSRWVAPERLLAEGYRFRHPSLEPALRSILRKS</sequence>
<dbReference type="AlphaFoldDB" id="A0A852SBQ1"/>
<comment type="caution">
    <text evidence="2">The sequence shown here is derived from an EMBL/GenBank/DDBJ whole genome shotgun (WGS) entry which is preliminary data.</text>
</comment>
<evidence type="ECO:0000259" key="1">
    <source>
        <dbReference type="Pfam" id="PF08338"/>
    </source>
</evidence>
<dbReference type="InterPro" id="IPR036291">
    <property type="entry name" value="NAD(P)-bd_dom_sf"/>
</dbReference>
<feature type="domain" description="DUF1731" evidence="1">
    <location>
        <begin position="55"/>
        <end position="101"/>
    </location>
</feature>
<dbReference type="SUPFAM" id="SSF51735">
    <property type="entry name" value="NAD(P)-binding Rossmann-fold domains"/>
    <property type="match status" value="1"/>
</dbReference>
<reference evidence="2 3" key="1">
    <citation type="submission" date="2020-07" db="EMBL/GenBank/DDBJ databases">
        <title>Sequencing the genomes of 1000 actinobacteria strains.</title>
        <authorList>
            <person name="Klenk H.-P."/>
        </authorList>
    </citation>
    <scope>NUCLEOTIDE SEQUENCE [LARGE SCALE GENOMIC DNA]</scope>
    <source>
        <strain evidence="2 3">DSM 23870</strain>
    </source>
</reference>
<evidence type="ECO:0000313" key="3">
    <source>
        <dbReference type="Proteomes" id="UP000581087"/>
    </source>
</evidence>
<dbReference type="PANTHER" id="PTHR11092">
    <property type="entry name" value="SUGAR NUCLEOTIDE EPIMERASE RELATED"/>
    <property type="match status" value="1"/>
</dbReference>
<gene>
    <name evidence="2" type="ORF">BJ972_000763</name>
</gene>
<evidence type="ECO:0000313" key="2">
    <source>
        <dbReference type="EMBL" id="NYD66244.1"/>
    </source>
</evidence>
<dbReference type="RefSeq" id="WP_308790461.1">
    <property type="nucleotide sequence ID" value="NZ_JACCBI010000001.1"/>
</dbReference>
<name>A0A852SBQ1_9MICO</name>
<dbReference type="Proteomes" id="UP000581087">
    <property type="component" value="Unassembled WGS sequence"/>
</dbReference>
<dbReference type="PANTHER" id="PTHR11092:SF0">
    <property type="entry name" value="EPIMERASE FAMILY PROTEIN SDR39U1"/>
    <property type="match status" value="1"/>
</dbReference>